<dbReference type="InParanoid" id="A0A2P6N6C1"/>
<feature type="domain" description="Nrap protein" evidence="11">
    <location>
        <begin position="1387"/>
        <end position="1513"/>
    </location>
</feature>
<dbReference type="InterPro" id="IPR032245">
    <property type="entry name" value="RMI2"/>
</dbReference>
<feature type="region of interest" description="Disordered" evidence="5">
    <location>
        <begin position="365"/>
        <end position="385"/>
    </location>
</feature>
<organism evidence="12 13">
    <name type="scientific">Planoprotostelium fungivorum</name>
    <dbReference type="NCBI Taxonomy" id="1890364"/>
    <lineage>
        <taxon>Eukaryota</taxon>
        <taxon>Amoebozoa</taxon>
        <taxon>Evosea</taxon>
        <taxon>Variosea</taxon>
        <taxon>Cavosteliida</taxon>
        <taxon>Cavosteliaceae</taxon>
        <taxon>Planoprotostelium</taxon>
    </lineage>
</organism>
<dbReference type="Gene3D" id="1.10.1410.10">
    <property type="match status" value="2"/>
</dbReference>
<evidence type="ECO:0000256" key="5">
    <source>
        <dbReference type="SAM" id="MobiDB-lite"/>
    </source>
</evidence>
<feature type="compositionally biased region" description="Basic and acidic residues" evidence="5">
    <location>
        <begin position="19"/>
        <end position="34"/>
    </location>
</feature>
<dbReference type="InterPro" id="IPR035369">
    <property type="entry name" value="Nrap_D4"/>
</dbReference>
<feature type="domain" description="Nrap protein" evidence="9">
    <location>
        <begin position="1045"/>
        <end position="1203"/>
    </location>
</feature>
<feature type="domain" description="Nrap protein" evidence="10">
    <location>
        <begin position="1225"/>
        <end position="1383"/>
    </location>
</feature>
<dbReference type="FunCoup" id="A0A2P6N6C1">
    <property type="interactions" value="702"/>
</dbReference>
<feature type="region of interest" description="Disordered" evidence="5">
    <location>
        <begin position="412"/>
        <end position="446"/>
    </location>
</feature>
<feature type="region of interest" description="Disordered" evidence="5">
    <location>
        <begin position="1"/>
        <end position="39"/>
    </location>
</feature>
<dbReference type="EMBL" id="MDYQ01000182">
    <property type="protein sequence ID" value="PRP79498.1"/>
    <property type="molecule type" value="Genomic_DNA"/>
</dbReference>
<feature type="domain" description="Nrap protein" evidence="7">
    <location>
        <begin position="710"/>
        <end position="848"/>
    </location>
</feature>
<accession>A0A2P6N6C1</accession>
<dbReference type="Pfam" id="PF17406">
    <property type="entry name" value="Nrap_D5"/>
    <property type="match status" value="1"/>
</dbReference>
<keyword evidence="4" id="KW-0539">Nucleus</keyword>
<dbReference type="GO" id="GO:0034456">
    <property type="term" value="C:UTP-C complex"/>
    <property type="evidence" value="ECO:0007669"/>
    <property type="project" value="TreeGrafter"/>
</dbReference>
<dbReference type="OrthoDB" id="10251401at2759"/>
<dbReference type="InterPro" id="IPR035082">
    <property type="entry name" value="Nrap_D1"/>
</dbReference>
<evidence type="ECO:0000259" key="11">
    <source>
        <dbReference type="Pfam" id="PF17407"/>
    </source>
</evidence>
<sequence length="1523" mass="172712">MVHLQEPHCYNNPSYIGTRSDHTPSEKHTSRENDTPYPQRSLINFRSQVTQPLTGCKVPPSIFSGASLKSREKLSCRYRPILYGANLFVPYYTLELSSTFRAAHEFSCPKFFAGQLALENIKQTDQHWIWTQKQLPFTRVWMQGIVSYISEEEGQFTLDDGTGVVVVFSENVKGIEDLSICEGSYLMVIGAFGTYKKKQPCIFAHKIVDLSDNPSAEPMWYLEIIDIHKRAQIPLGSISSRVLARCMYRYKESSRTWGIYLGYANVIFPPMEIHGDDKLVRGRVRVSPSPFSTTTQGIESRERMTSSDLALRVYVLRNPIPSVVPSSDYYIFIVVKPQAHHHHRARPRPTKGLFYNGWKNLGRKQDHITMSGKRKASSDKSVAPSKALKPEVVIPGIEEDFEDPIAALADFGDDLEGDGSDSDDDGMLDNDSEDEEKEQKPKTPVIKAGKILRPEDAVKQLRELTESEQLFQSNLFKLQLDELFKEIKVNYARTTALESALKSLKKALTSMKEYKVDSLKDLPHITLHNDLKSLDYTFNAPQKVQVGGSFMLRTNVKPALNVDLVLEMPDASLRKKDINNYRYHDKRNLFLAVVAHKLNSMESYTGTIEWTSLRGDVTKPILSIHPKKDSELGVRTNFIIRLHPSFSKETKMPRHHLSADYNHRRHITSQVVMEDLKPTPYYNRSVIEDSLVMEHLEKIGSYVGGNHPGLSDASILLKLWARQRGYSEDNSCISGFVLTMILIHLVEKRVIMPSMSSYQALRVFFSYIAEKMDVSQGIFFDPSTVTPKSKEAFLSHFPVVVVDHSGMMNLTYNMSLSSWKQLKSDAALTSLLLHDNTSDAFELLFLRKSDRLSRYDLQLRIQKVPDILYGKKLHSFNFSDEKYKPNTLCSTDPEVHHSVHSDIELTLTRALKERATLVKSIVEGEISWKYGEVCPPMKSELVFGINLDFHKSRVLTDFGPSPEFEEESRAFKEFWGSKVQVRRFPDGSILNAVVWSSSTIHRPEVVSMLSRYILNHRHKVRSDDVQIIYNQLDHILSVPDVPPADQSTLQIAQVYSELSRNIFSVNDELPLKIERLSPSHPVLRYTDPFPPHGISAGFTPVVPVAVTFNSTKNWPKGNIKAIEAIKLAFYSDLVKKLTESKHIGCGIMRQWNGRTRVPHPFYQIPLSSLDVTSSGITFRLFIVHRPELTIIEEMSGGGDFAEYIETEATVKPELHSIVHDVATRFGSFGGGVRLAQRWMDSHLFSSQFPVEFAEILMAHIYTKSSIYNVPNTPISSFFRFLSVLSDFDFESTPIVVDAQKRLTVEQHTQAKNQIEMIRSGIEGKYQVFLVTPKSVLGSPIFKFRPGRAALHLAQTSAKRTLELIERACESSQSTEEDWNRLFVPATHAFDLLIELDSSLIYNSHLTVGASHKPSGEKNNKTDNVSLYLSSLEAAFDNVATFYADRRGSHTIGVQWKSRSFNLEPFKVDTAADHLTITEIEAPKGKKVAREMVPDVLLMITKMKQLGEKFVKKITLVNSSESIE</sequence>
<keyword evidence="3" id="KW-0694">RNA-binding</keyword>
<dbReference type="GO" id="GO:0032545">
    <property type="term" value="C:CURI complex"/>
    <property type="evidence" value="ECO:0007669"/>
    <property type="project" value="TreeGrafter"/>
</dbReference>
<dbReference type="InterPro" id="IPR035368">
    <property type="entry name" value="Nrap_D3"/>
</dbReference>
<proteinExistence type="inferred from homology"/>
<evidence type="ECO:0000256" key="2">
    <source>
        <dbReference type="ARBA" id="ARBA00006674"/>
    </source>
</evidence>
<evidence type="ECO:0000256" key="1">
    <source>
        <dbReference type="ARBA" id="ARBA00004604"/>
    </source>
</evidence>
<dbReference type="Pfam" id="PF17403">
    <property type="entry name" value="Nrap_D2"/>
    <property type="match status" value="1"/>
</dbReference>
<dbReference type="Gene3D" id="2.40.50.140">
    <property type="entry name" value="Nucleic acid-binding proteins"/>
    <property type="match status" value="1"/>
</dbReference>
<dbReference type="Pfam" id="PF16100">
    <property type="entry name" value="RMI2"/>
    <property type="match status" value="1"/>
</dbReference>
<dbReference type="GO" id="GO:0006409">
    <property type="term" value="P:tRNA export from nucleus"/>
    <property type="evidence" value="ECO:0007669"/>
    <property type="project" value="TreeGrafter"/>
</dbReference>
<name>A0A2P6N6C1_9EUKA</name>
<comment type="caution">
    <text evidence="12">The sequence shown here is derived from an EMBL/GenBank/DDBJ whole genome shotgun (WGS) entry which is preliminary data.</text>
</comment>
<dbReference type="Gene3D" id="3.30.70.3030">
    <property type="match status" value="1"/>
</dbReference>
<dbReference type="GO" id="GO:0003723">
    <property type="term" value="F:RNA binding"/>
    <property type="evidence" value="ECO:0007669"/>
    <property type="project" value="UniProtKB-KW"/>
</dbReference>
<keyword evidence="13" id="KW-1185">Reference proteome</keyword>
<comment type="similarity">
    <text evidence="2">Belongs to the NRAP family.</text>
</comment>
<evidence type="ECO:0000313" key="12">
    <source>
        <dbReference type="EMBL" id="PRP79498.1"/>
    </source>
</evidence>
<dbReference type="InterPro" id="IPR035367">
    <property type="entry name" value="Nrap_D2"/>
</dbReference>
<dbReference type="InterPro" id="IPR035370">
    <property type="entry name" value="Nrap_D5"/>
</dbReference>
<dbReference type="InterPro" id="IPR012340">
    <property type="entry name" value="NA-bd_OB-fold"/>
</dbReference>
<feature type="domain" description="Nrap protein" evidence="8">
    <location>
        <begin position="854"/>
        <end position="1018"/>
    </location>
</feature>
<dbReference type="Pfam" id="PF17404">
    <property type="entry name" value="Nrap_D3"/>
    <property type="match status" value="1"/>
</dbReference>
<dbReference type="Pfam" id="PF17407">
    <property type="entry name" value="Nrap_D6"/>
    <property type="match status" value="1"/>
</dbReference>
<feature type="domain" description="Nrap protein" evidence="6">
    <location>
        <begin position="562"/>
        <end position="699"/>
    </location>
</feature>
<comment type="subcellular location">
    <subcellularLocation>
        <location evidence="1">Nucleus</location>
        <location evidence="1">Nucleolus</location>
    </subcellularLocation>
</comment>
<evidence type="ECO:0000313" key="13">
    <source>
        <dbReference type="Proteomes" id="UP000241769"/>
    </source>
</evidence>
<dbReference type="Pfam" id="PF03813">
    <property type="entry name" value="Nrap"/>
    <property type="match status" value="1"/>
</dbReference>
<reference evidence="12 13" key="1">
    <citation type="journal article" date="2018" name="Genome Biol. Evol.">
        <title>Multiple Roots of Fruiting Body Formation in Amoebozoa.</title>
        <authorList>
            <person name="Hillmann F."/>
            <person name="Forbes G."/>
            <person name="Novohradska S."/>
            <person name="Ferling I."/>
            <person name="Riege K."/>
            <person name="Groth M."/>
            <person name="Westermann M."/>
            <person name="Marz M."/>
            <person name="Spaller T."/>
            <person name="Winckler T."/>
            <person name="Schaap P."/>
            <person name="Glockner G."/>
        </authorList>
    </citation>
    <scope>NUCLEOTIDE SEQUENCE [LARGE SCALE GENOMIC DNA]</scope>
    <source>
        <strain evidence="12 13">Jena</strain>
    </source>
</reference>
<dbReference type="Pfam" id="PF17405">
    <property type="entry name" value="Nrap_D4"/>
    <property type="match status" value="1"/>
</dbReference>
<dbReference type="InterPro" id="IPR005554">
    <property type="entry name" value="NOL6/Upt22"/>
</dbReference>
<evidence type="ECO:0000259" key="9">
    <source>
        <dbReference type="Pfam" id="PF17405"/>
    </source>
</evidence>
<evidence type="ECO:0000259" key="7">
    <source>
        <dbReference type="Pfam" id="PF17403"/>
    </source>
</evidence>
<feature type="compositionally biased region" description="Acidic residues" evidence="5">
    <location>
        <begin position="412"/>
        <end position="436"/>
    </location>
</feature>
<dbReference type="InterPro" id="IPR035371">
    <property type="entry name" value="Nrap_D6"/>
</dbReference>
<gene>
    <name evidence="12" type="ORF">PROFUN_12866</name>
</gene>
<dbReference type="GO" id="GO:0032040">
    <property type="term" value="C:small-subunit processome"/>
    <property type="evidence" value="ECO:0007669"/>
    <property type="project" value="TreeGrafter"/>
</dbReference>
<dbReference type="STRING" id="1890364.A0A2P6N6C1"/>
<protein>
    <submittedName>
        <fullName evidence="12">Nucleolar protein 6-like protein</fullName>
    </submittedName>
</protein>
<evidence type="ECO:0000259" key="10">
    <source>
        <dbReference type="Pfam" id="PF17406"/>
    </source>
</evidence>
<dbReference type="PANTHER" id="PTHR17972">
    <property type="entry name" value="NUCLEOLAR RNA-ASSOCIATED PROTEIN"/>
    <property type="match status" value="1"/>
</dbReference>
<evidence type="ECO:0000259" key="6">
    <source>
        <dbReference type="Pfam" id="PF03813"/>
    </source>
</evidence>
<dbReference type="Proteomes" id="UP000241769">
    <property type="component" value="Unassembled WGS sequence"/>
</dbReference>
<dbReference type="GO" id="GO:0006364">
    <property type="term" value="P:rRNA processing"/>
    <property type="evidence" value="ECO:0007669"/>
    <property type="project" value="TreeGrafter"/>
</dbReference>
<evidence type="ECO:0000259" key="8">
    <source>
        <dbReference type="Pfam" id="PF17404"/>
    </source>
</evidence>
<evidence type="ECO:0000256" key="4">
    <source>
        <dbReference type="ARBA" id="ARBA00023242"/>
    </source>
</evidence>
<dbReference type="PANTHER" id="PTHR17972:SF0">
    <property type="entry name" value="NUCLEOLAR PROTEIN 6"/>
    <property type="match status" value="1"/>
</dbReference>
<evidence type="ECO:0000256" key="3">
    <source>
        <dbReference type="ARBA" id="ARBA00022884"/>
    </source>
</evidence>